<evidence type="ECO:0000259" key="5">
    <source>
        <dbReference type="Pfam" id="PF04116"/>
    </source>
</evidence>
<keyword evidence="3" id="KW-1133">Transmembrane helix</keyword>
<dbReference type="GO" id="GO:0016491">
    <property type="term" value="F:oxidoreductase activity"/>
    <property type="evidence" value="ECO:0007669"/>
    <property type="project" value="InterPro"/>
</dbReference>
<dbReference type="GO" id="GO:0008610">
    <property type="term" value="P:lipid biosynthetic process"/>
    <property type="evidence" value="ECO:0007669"/>
    <property type="project" value="InterPro"/>
</dbReference>
<sequence length="223" mass="25214">MTIASQWKQLLSILYVALPFVFPKFSARHKLHSPAKQPTPGDLWQCFIVVARNQTISTLLHAAMISFSARSLYRFDASLPGILEIFQHVALAFLIHEILFYYTYRLSHHPSLYPSIHKPHHRFVAPVALAAQYATMTEHLFSNVMPVQLPFMILNAHIVTFWIFLSLELVQTATDHSGFDFFAGKARDHDLHHEKSVVNFGSAGLMDWLHGTEGSSNTGSEAD</sequence>
<gene>
    <name evidence="6" type="ORF">MVEN_01432200</name>
</gene>
<keyword evidence="4" id="KW-0472">Membrane</keyword>
<evidence type="ECO:0000256" key="4">
    <source>
        <dbReference type="ARBA" id="ARBA00023136"/>
    </source>
</evidence>
<dbReference type="GO" id="GO:0005506">
    <property type="term" value="F:iron ion binding"/>
    <property type="evidence" value="ECO:0007669"/>
    <property type="project" value="InterPro"/>
</dbReference>
<dbReference type="InterPro" id="IPR050307">
    <property type="entry name" value="Sterol_Desaturase_Related"/>
</dbReference>
<dbReference type="GO" id="GO:0016020">
    <property type="term" value="C:membrane"/>
    <property type="evidence" value="ECO:0007669"/>
    <property type="project" value="UniProtKB-SubCell"/>
</dbReference>
<keyword evidence="7" id="KW-1185">Reference proteome</keyword>
<comment type="caution">
    <text evidence="6">The sequence shown here is derived from an EMBL/GenBank/DDBJ whole genome shotgun (WGS) entry which is preliminary data.</text>
</comment>
<dbReference type="InterPro" id="IPR006694">
    <property type="entry name" value="Fatty_acid_hydroxylase"/>
</dbReference>
<name>A0A8H6XZ84_9AGAR</name>
<evidence type="ECO:0000256" key="2">
    <source>
        <dbReference type="ARBA" id="ARBA00022692"/>
    </source>
</evidence>
<proteinExistence type="predicted"/>
<dbReference type="Pfam" id="PF04116">
    <property type="entry name" value="FA_hydroxylase"/>
    <property type="match status" value="1"/>
</dbReference>
<dbReference type="AlphaFoldDB" id="A0A8H6XZ84"/>
<dbReference type="EMBL" id="JACAZI010000011">
    <property type="protein sequence ID" value="KAF7349101.1"/>
    <property type="molecule type" value="Genomic_DNA"/>
</dbReference>
<keyword evidence="2" id="KW-0812">Transmembrane</keyword>
<reference evidence="6" key="1">
    <citation type="submission" date="2020-05" db="EMBL/GenBank/DDBJ databases">
        <title>Mycena genomes resolve the evolution of fungal bioluminescence.</title>
        <authorList>
            <person name="Tsai I.J."/>
        </authorList>
    </citation>
    <scope>NUCLEOTIDE SEQUENCE</scope>
    <source>
        <strain evidence="6">CCC161011</strain>
    </source>
</reference>
<feature type="domain" description="Fatty acid hydroxylase" evidence="5">
    <location>
        <begin position="89"/>
        <end position="212"/>
    </location>
</feature>
<comment type="subcellular location">
    <subcellularLocation>
        <location evidence="1">Membrane</location>
    </subcellularLocation>
</comment>
<dbReference type="OrthoDB" id="408954at2759"/>
<accession>A0A8H6XZ84</accession>
<evidence type="ECO:0000313" key="6">
    <source>
        <dbReference type="EMBL" id="KAF7349101.1"/>
    </source>
</evidence>
<dbReference type="PANTHER" id="PTHR11863">
    <property type="entry name" value="STEROL DESATURASE"/>
    <property type="match status" value="1"/>
</dbReference>
<evidence type="ECO:0000256" key="1">
    <source>
        <dbReference type="ARBA" id="ARBA00004370"/>
    </source>
</evidence>
<evidence type="ECO:0000256" key="3">
    <source>
        <dbReference type="ARBA" id="ARBA00022989"/>
    </source>
</evidence>
<evidence type="ECO:0000313" key="7">
    <source>
        <dbReference type="Proteomes" id="UP000620124"/>
    </source>
</evidence>
<protein>
    <submittedName>
        <fullName evidence="6">Fatty acid hydroxylase domain-containing protein 2</fullName>
    </submittedName>
</protein>
<dbReference type="Proteomes" id="UP000620124">
    <property type="component" value="Unassembled WGS sequence"/>
</dbReference>
<organism evidence="6 7">
    <name type="scientific">Mycena venus</name>
    <dbReference type="NCBI Taxonomy" id="2733690"/>
    <lineage>
        <taxon>Eukaryota</taxon>
        <taxon>Fungi</taxon>
        <taxon>Dikarya</taxon>
        <taxon>Basidiomycota</taxon>
        <taxon>Agaricomycotina</taxon>
        <taxon>Agaricomycetes</taxon>
        <taxon>Agaricomycetidae</taxon>
        <taxon>Agaricales</taxon>
        <taxon>Marasmiineae</taxon>
        <taxon>Mycenaceae</taxon>
        <taxon>Mycena</taxon>
    </lineage>
</organism>